<keyword evidence="6 7" id="KW-0472">Membrane</keyword>
<dbReference type="RefSeq" id="WP_203759275.1">
    <property type="nucleotide sequence ID" value="NZ_BAAABO010000004.1"/>
</dbReference>
<evidence type="ECO:0000256" key="4">
    <source>
        <dbReference type="ARBA" id="ARBA00022692"/>
    </source>
</evidence>
<feature type="transmembrane region" description="Helical" evidence="7">
    <location>
        <begin position="339"/>
        <end position="358"/>
    </location>
</feature>
<accession>A0ABQ3XUH0</accession>
<proteinExistence type="predicted"/>
<feature type="transmembrane region" description="Helical" evidence="7">
    <location>
        <begin position="51"/>
        <end position="75"/>
    </location>
</feature>
<dbReference type="EMBL" id="BOMI01000002">
    <property type="protein sequence ID" value="GID71398.1"/>
    <property type="molecule type" value="Genomic_DNA"/>
</dbReference>
<feature type="transmembrane region" description="Helical" evidence="7">
    <location>
        <begin position="254"/>
        <end position="273"/>
    </location>
</feature>
<protein>
    <submittedName>
        <fullName evidence="9">MFS transporter</fullName>
    </submittedName>
</protein>
<dbReference type="CDD" id="cd06173">
    <property type="entry name" value="MFS_MefA_like"/>
    <property type="match status" value="1"/>
</dbReference>
<evidence type="ECO:0000259" key="8">
    <source>
        <dbReference type="PROSITE" id="PS50850"/>
    </source>
</evidence>
<dbReference type="InterPro" id="IPR020846">
    <property type="entry name" value="MFS_dom"/>
</dbReference>
<gene>
    <name evidence="9" type="ORF">Ade02nite_00390</name>
</gene>
<comment type="caution">
    <text evidence="9">The sequence shown here is derived from an EMBL/GenBank/DDBJ whole genome shotgun (WGS) entry which is preliminary data.</text>
</comment>
<sequence>MTIRAYFVDGRPLRIAAFRRLWLASLVTAFGGSFSLIAVPAQLFTLAGSSALVGVSAAVSLGALVVSALGFGVLADAMDRRTLLLAGNAGLGLAYLGLWLNTVAGLDSVAFLLVLVAVQGLSFGATMTTMGAAVPRVVPAEQLVAASALSSLTRYSGAVVGPLLAGVLIPVAGLGSLYLFDALALIVVLWAVARLPEMPPAARKPGGGGLHRMLVAVLAVDLAAMVFALPYALLPELAERSFGGAPGGGAELGLLFAAYPAGVLLAGVVSGPLSRARRHGAIMASAAMAWGGCVVVLGLAPDLRTALVALGAGGAVNFVLSTVRNAISQAYTDDGLRGRIQGVLTVVLMGGPQLANVLHGFGGAALGARAAVAVGGVLTVVTVALVIRAVPELWLTGARPRSRSDC</sequence>
<feature type="transmembrane region" description="Helical" evidence="7">
    <location>
        <begin position="370"/>
        <end position="391"/>
    </location>
</feature>
<feature type="transmembrane region" description="Helical" evidence="7">
    <location>
        <begin position="214"/>
        <end position="234"/>
    </location>
</feature>
<feature type="transmembrane region" description="Helical" evidence="7">
    <location>
        <begin position="108"/>
        <end position="131"/>
    </location>
</feature>
<dbReference type="InterPro" id="IPR010290">
    <property type="entry name" value="TM_effector"/>
</dbReference>
<keyword evidence="3" id="KW-1003">Cell membrane</keyword>
<feature type="transmembrane region" description="Helical" evidence="7">
    <location>
        <begin position="21"/>
        <end position="39"/>
    </location>
</feature>
<feature type="domain" description="Major facilitator superfamily (MFS) profile" evidence="8">
    <location>
        <begin position="1"/>
        <end position="199"/>
    </location>
</feature>
<feature type="transmembrane region" description="Helical" evidence="7">
    <location>
        <begin position="306"/>
        <end position="327"/>
    </location>
</feature>
<keyword evidence="10" id="KW-1185">Reference proteome</keyword>
<evidence type="ECO:0000313" key="9">
    <source>
        <dbReference type="EMBL" id="GID71398.1"/>
    </source>
</evidence>
<feature type="transmembrane region" description="Helical" evidence="7">
    <location>
        <begin position="280"/>
        <end position="300"/>
    </location>
</feature>
<evidence type="ECO:0000256" key="3">
    <source>
        <dbReference type="ARBA" id="ARBA00022475"/>
    </source>
</evidence>
<dbReference type="PANTHER" id="PTHR23513">
    <property type="entry name" value="INTEGRAL MEMBRANE EFFLUX PROTEIN-RELATED"/>
    <property type="match status" value="1"/>
</dbReference>
<dbReference type="Pfam" id="PF05977">
    <property type="entry name" value="MFS_3"/>
    <property type="match status" value="1"/>
</dbReference>
<evidence type="ECO:0000256" key="5">
    <source>
        <dbReference type="ARBA" id="ARBA00022989"/>
    </source>
</evidence>
<organism evidence="9 10">
    <name type="scientific">Paractinoplanes deccanensis</name>
    <dbReference type="NCBI Taxonomy" id="113561"/>
    <lineage>
        <taxon>Bacteria</taxon>
        <taxon>Bacillati</taxon>
        <taxon>Actinomycetota</taxon>
        <taxon>Actinomycetes</taxon>
        <taxon>Micromonosporales</taxon>
        <taxon>Micromonosporaceae</taxon>
        <taxon>Paractinoplanes</taxon>
    </lineage>
</organism>
<feature type="transmembrane region" description="Helical" evidence="7">
    <location>
        <begin position="82"/>
        <end position="102"/>
    </location>
</feature>
<dbReference type="Gene3D" id="1.20.1250.20">
    <property type="entry name" value="MFS general substrate transporter like domains"/>
    <property type="match status" value="1"/>
</dbReference>
<evidence type="ECO:0000256" key="7">
    <source>
        <dbReference type="SAM" id="Phobius"/>
    </source>
</evidence>
<dbReference type="PANTHER" id="PTHR23513:SF9">
    <property type="entry name" value="ENTEROBACTIN EXPORTER ENTS"/>
    <property type="match status" value="1"/>
</dbReference>
<dbReference type="InterPro" id="IPR036259">
    <property type="entry name" value="MFS_trans_sf"/>
</dbReference>
<evidence type="ECO:0000256" key="6">
    <source>
        <dbReference type="ARBA" id="ARBA00023136"/>
    </source>
</evidence>
<dbReference type="PROSITE" id="PS50850">
    <property type="entry name" value="MFS"/>
    <property type="match status" value="2"/>
</dbReference>
<evidence type="ECO:0000256" key="1">
    <source>
        <dbReference type="ARBA" id="ARBA00004429"/>
    </source>
</evidence>
<keyword evidence="2" id="KW-0813">Transport</keyword>
<evidence type="ECO:0000256" key="2">
    <source>
        <dbReference type="ARBA" id="ARBA00022448"/>
    </source>
</evidence>
<reference evidence="9 10" key="1">
    <citation type="submission" date="2021-01" db="EMBL/GenBank/DDBJ databases">
        <title>Whole genome shotgun sequence of Actinoplanes deccanensis NBRC 13994.</title>
        <authorList>
            <person name="Komaki H."/>
            <person name="Tamura T."/>
        </authorList>
    </citation>
    <scope>NUCLEOTIDE SEQUENCE [LARGE SCALE GENOMIC DNA]</scope>
    <source>
        <strain evidence="9 10">NBRC 13994</strain>
    </source>
</reference>
<comment type="subcellular location">
    <subcellularLocation>
        <location evidence="1">Cell inner membrane</location>
        <topology evidence="1">Multi-pass membrane protein</topology>
    </subcellularLocation>
</comment>
<evidence type="ECO:0000313" key="10">
    <source>
        <dbReference type="Proteomes" id="UP000609879"/>
    </source>
</evidence>
<dbReference type="Proteomes" id="UP000609879">
    <property type="component" value="Unassembled WGS sequence"/>
</dbReference>
<feature type="transmembrane region" description="Helical" evidence="7">
    <location>
        <begin position="175"/>
        <end position="193"/>
    </location>
</feature>
<keyword evidence="4 7" id="KW-0812">Transmembrane</keyword>
<dbReference type="SUPFAM" id="SSF103473">
    <property type="entry name" value="MFS general substrate transporter"/>
    <property type="match status" value="1"/>
</dbReference>
<feature type="transmembrane region" description="Helical" evidence="7">
    <location>
        <begin position="143"/>
        <end position="169"/>
    </location>
</feature>
<name>A0ABQ3XUH0_9ACTN</name>
<keyword evidence="5 7" id="KW-1133">Transmembrane helix</keyword>
<feature type="domain" description="Major facilitator superfamily (MFS) profile" evidence="8">
    <location>
        <begin position="212"/>
        <end position="406"/>
    </location>
</feature>